<accession>A0A517RAB0</accession>
<dbReference type="KEGG" id="gaz:Pan241w_08790"/>
<reference evidence="1 2" key="1">
    <citation type="submission" date="2019-02" db="EMBL/GenBank/DDBJ databases">
        <title>Deep-cultivation of Planctomycetes and their phenomic and genomic characterization uncovers novel biology.</title>
        <authorList>
            <person name="Wiegand S."/>
            <person name="Jogler M."/>
            <person name="Boedeker C."/>
            <person name="Pinto D."/>
            <person name="Vollmers J."/>
            <person name="Rivas-Marin E."/>
            <person name="Kohn T."/>
            <person name="Peeters S.H."/>
            <person name="Heuer A."/>
            <person name="Rast P."/>
            <person name="Oberbeckmann S."/>
            <person name="Bunk B."/>
            <person name="Jeske O."/>
            <person name="Meyerdierks A."/>
            <person name="Storesund J.E."/>
            <person name="Kallscheuer N."/>
            <person name="Luecker S."/>
            <person name="Lage O.M."/>
            <person name="Pohl T."/>
            <person name="Merkel B.J."/>
            <person name="Hornburger P."/>
            <person name="Mueller R.-W."/>
            <person name="Bruemmer F."/>
            <person name="Labrenz M."/>
            <person name="Spormann A.M."/>
            <person name="Op den Camp H."/>
            <person name="Overmann J."/>
            <person name="Amann R."/>
            <person name="Jetten M.S.M."/>
            <person name="Mascher T."/>
            <person name="Medema M.H."/>
            <person name="Devos D.P."/>
            <person name="Kaster A.-K."/>
            <person name="Ovreas L."/>
            <person name="Rohde M."/>
            <person name="Galperin M.Y."/>
            <person name="Jogler C."/>
        </authorList>
    </citation>
    <scope>NUCLEOTIDE SEQUENCE [LARGE SCALE GENOMIC DNA]</scope>
    <source>
        <strain evidence="1 2">Pan241w</strain>
    </source>
</reference>
<name>A0A517RAB0_9PLAN</name>
<dbReference type="RefSeq" id="WP_145211403.1">
    <property type="nucleotide sequence ID" value="NZ_CP036269.1"/>
</dbReference>
<sequence length="83" mass="8953">MAISSVTSAMNTALSSIDRTSQRVAEIAENVSYGIESETGESSPLIDSGIAELPLLKHQIAANVKVFETAESLFNTLLSQRRR</sequence>
<evidence type="ECO:0000313" key="2">
    <source>
        <dbReference type="Proteomes" id="UP000317171"/>
    </source>
</evidence>
<protein>
    <submittedName>
        <fullName evidence="1">Uncharacterized protein</fullName>
    </submittedName>
</protein>
<dbReference type="AlphaFoldDB" id="A0A517RAB0"/>
<dbReference type="Proteomes" id="UP000317171">
    <property type="component" value="Chromosome"/>
</dbReference>
<gene>
    <name evidence="1" type="ORF">Pan241w_08790</name>
</gene>
<keyword evidence="2" id="KW-1185">Reference proteome</keyword>
<dbReference type="EMBL" id="CP036269">
    <property type="protein sequence ID" value="QDT40820.1"/>
    <property type="molecule type" value="Genomic_DNA"/>
</dbReference>
<organism evidence="1 2">
    <name type="scientific">Gimesia alba</name>
    <dbReference type="NCBI Taxonomy" id="2527973"/>
    <lineage>
        <taxon>Bacteria</taxon>
        <taxon>Pseudomonadati</taxon>
        <taxon>Planctomycetota</taxon>
        <taxon>Planctomycetia</taxon>
        <taxon>Planctomycetales</taxon>
        <taxon>Planctomycetaceae</taxon>
        <taxon>Gimesia</taxon>
    </lineage>
</organism>
<proteinExistence type="predicted"/>
<dbReference type="OrthoDB" id="281775at2"/>
<evidence type="ECO:0000313" key="1">
    <source>
        <dbReference type="EMBL" id="QDT40820.1"/>
    </source>
</evidence>